<evidence type="ECO:0008006" key="4">
    <source>
        <dbReference type="Google" id="ProtNLM"/>
    </source>
</evidence>
<evidence type="ECO:0000259" key="2">
    <source>
        <dbReference type="Pfam" id="PF21180"/>
    </source>
</evidence>
<dbReference type="Gene3D" id="3.40.1360.10">
    <property type="match status" value="1"/>
</dbReference>
<dbReference type="Pfam" id="PF21180">
    <property type="entry name" value="TOP6A-Spo11_Toprim"/>
    <property type="match status" value="1"/>
</dbReference>
<sequence>MTALRREHFSISRAAEYFRLSELQAQTGQPSQEFGHVILKELIDNALDAAESAGVAPEVIIEWQETATHIRMTVADIGQGIPDHVVERILDFTTRTSDKAAYRAPTRGALGNAWKTLVGIPFALGDEQTVIEIEGAGSRHRLEVWITPAADVKFEHSREDGATGGARVSISLPRTGQNWRPVEWVRRFAAVNPHATFKIRKIDPCVNLDESGFYSWDFCSEPTMDSRWRKFMPTDPTPASWYSVGEFTTLAHLKAALDPHQTVGDFASEFKGLSARFRKVARGRPKTIGDLVESEAAIANLHAAMVKEAKAPQPEILGRVGPDHLHRHIDAAYGVKGDRFWYRHKWAETKDGTPFLVEVAIAETNKPGGIASGLNFSIPFGDDPLAGSYLEARGMGGLGVRGFLNECGVFDQEEDGHWRRQFRSAAFFHLVMPLLPSLDRGKSRIAVPREVLIAAAEIIAAAAKELSDENLRWRRQQHREIKALDDEEKEERRAIRSQQMSKADAVNSILLDVYIRETENERIYLTARDLYYAIRPIYAEMSVKPSKDAHGRETTELTFGYFSQTIVPAFRRDHHPMEFLDYKARGWLILPHSGEEISIGDRELRDFQFPELETNKILFIEKDGLWQTLKQTGGIEFARRHDMAILAGQGFATVAMRKLLALASAHDWQAFAWHDADPSGYEIYRTLTEETRRMPDHRIDVFDLGLTVADAQEMGLPSEPFIRKKAISKGTLDRLTSEEKRLFGGARYAIGGGKSEWRCERFEINAIPVRKRVDYLERKLAEIPHLSGKVVPSDDRLPSIARDTLEERILSDIRSKVERRIDPDAIVAAAFSRLHIPEAYDAETKDALKRELDAMPEATWRHALRKVVAAKDIAHGKIDEAIDAAIEEVLAQKWREADG</sequence>
<reference evidence="3" key="1">
    <citation type="submission" date="2023-07" db="EMBL/GenBank/DDBJ databases">
        <authorList>
            <person name="Pelsma A.J. K."/>
        </authorList>
    </citation>
    <scope>NUCLEOTIDE SEQUENCE</scope>
</reference>
<dbReference type="AlphaFoldDB" id="A0AA48M128"/>
<dbReference type="EMBL" id="OY288114">
    <property type="protein sequence ID" value="CAJ0878794.1"/>
    <property type="molecule type" value="Genomic_DNA"/>
</dbReference>
<evidence type="ECO:0000259" key="1">
    <source>
        <dbReference type="Pfam" id="PF02518"/>
    </source>
</evidence>
<dbReference type="InterPro" id="IPR036078">
    <property type="entry name" value="Spo11/TopoVI_A_sf"/>
</dbReference>
<feature type="domain" description="Histidine kinase/HSP90-like ATPase" evidence="1">
    <location>
        <begin position="37"/>
        <end position="98"/>
    </location>
</feature>
<name>A0AA48M128_9ZZZZ</name>
<gene>
    <name evidence="3" type="ORF">AMST5_03001</name>
</gene>
<dbReference type="Pfam" id="PF02518">
    <property type="entry name" value="HATPase_c"/>
    <property type="match status" value="1"/>
</dbReference>
<protein>
    <recommendedName>
        <fullName evidence="4">Histidine kinase/HSP90-like ATPase domain-containing protein</fullName>
    </recommendedName>
</protein>
<dbReference type="GO" id="GO:0005694">
    <property type="term" value="C:chromosome"/>
    <property type="evidence" value="ECO:0007669"/>
    <property type="project" value="InterPro"/>
</dbReference>
<accession>A0AA48M128</accession>
<dbReference type="GO" id="GO:0003677">
    <property type="term" value="F:DNA binding"/>
    <property type="evidence" value="ECO:0007669"/>
    <property type="project" value="InterPro"/>
</dbReference>
<dbReference type="Gene3D" id="3.30.565.10">
    <property type="entry name" value="Histidine kinase-like ATPase, C-terminal domain"/>
    <property type="match status" value="1"/>
</dbReference>
<dbReference type="SUPFAM" id="SSF55874">
    <property type="entry name" value="ATPase domain of HSP90 chaperone/DNA topoisomerase II/histidine kinase"/>
    <property type="match status" value="1"/>
</dbReference>
<dbReference type="InterPro" id="IPR036890">
    <property type="entry name" value="HATPase_C_sf"/>
</dbReference>
<dbReference type="SUPFAM" id="SSF56726">
    <property type="entry name" value="DNA topoisomerase IV, alpha subunit"/>
    <property type="match status" value="1"/>
</dbReference>
<feature type="domain" description="Topoisomerase 6 subunit A/Spo11 TOPRIM" evidence="2">
    <location>
        <begin position="617"/>
        <end position="721"/>
    </location>
</feature>
<evidence type="ECO:0000313" key="3">
    <source>
        <dbReference type="EMBL" id="CAJ0878794.1"/>
    </source>
</evidence>
<proteinExistence type="predicted"/>
<dbReference type="InterPro" id="IPR003594">
    <property type="entry name" value="HATPase_dom"/>
</dbReference>
<organism evidence="3">
    <name type="scientific">freshwater sediment metagenome</name>
    <dbReference type="NCBI Taxonomy" id="556182"/>
    <lineage>
        <taxon>unclassified sequences</taxon>
        <taxon>metagenomes</taxon>
        <taxon>ecological metagenomes</taxon>
    </lineage>
</organism>
<dbReference type="InterPro" id="IPR034136">
    <property type="entry name" value="TOPRIM_Topo6A/Spo11"/>
</dbReference>